<sequence length="151" mass="16038">MGCNCQDSGKSDAELRKAFAARAMKLAMALPDELTCREKFSAPEAEFLSALRDVAVTYSFAQNWSDSEARAQLDALRLADAAMSFMAKDNGGGGGGPSCTARCTAEKEQCRQNCDNADAGYFCYFDCRLSYMACLASCIYGGRGGGGVVIA</sequence>
<accession>K0PYS1</accession>
<gene>
    <name evidence="1" type="ORF">BN77_2287</name>
</gene>
<dbReference type="EMBL" id="CANI01000009">
    <property type="protein sequence ID" value="CCM75124.1"/>
    <property type="molecule type" value="Genomic_DNA"/>
</dbReference>
<keyword evidence="2" id="KW-1185">Reference proteome</keyword>
<dbReference type="Proteomes" id="UP000009319">
    <property type="component" value="Unassembled WGS sequence"/>
</dbReference>
<dbReference type="STRING" id="1211777.BN77_2287"/>
<dbReference type="RefSeq" id="WP_007531566.1">
    <property type="nucleotide sequence ID" value="NZ_HF536772.1"/>
</dbReference>
<dbReference type="AlphaFoldDB" id="K0PYS1"/>
<comment type="caution">
    <text evidence="1">The sequence shown here is derived from an EMBL/GenBank/DDBJ whole genome shotgun (WGS) entry which is preliminary data.</text>
</comment>
<name>K0PYS1_9HYPH</name>
<dbReference type="HOGENOM" id="CLU_1729908_0_0_5"/>
<proteinExistence type="predicted"/>
<evidence type="ECO:0000313" key="2">
    <source>
        <dbReference type="Proteomes" id="UP000009319"/>
    </source>
</evidence>
<reference evidence="1 2" key="1">
    <citation type="journal article" date="2013" name="Genome Announc.">
        <title>Draft Genome Sequence of Rhizobium mesoamericanum STM3625, a Nitrogen-Fixing Symbiont of Mimosa pudica Isolated in French Guiana (South America).</title>
        <authorList>
            <person name="Moulin L."/>
            <person name="Mornico D."/>
            <person name="Melkonian R."/>
            <person name="Klonowska A."/>
        </authorList>
    </citation>
    <scope>NUCLEOTIDE SEQUENCE [LARGE SCALE GENOMIC DNA]</scope>
    <source>
        <strain evidence="1 2">STM3625</strain>
    </source>
</reference>
<protein>
    <submittedName>
        <fullName evidence="1">Uncharacterized protein</fullName>
    </submittedName>
</protein>
<organism evidence="1 2">
    <name type="scientific">Rhizobium mesoamericanum STM3625</name>
    <dbReference type="NCBI Taxonomy" id="1211777"/>
    <lineage>
        <taxon>Bacteria</taxon>
        <taxon>Pseudomonadati</taxon>
        <taxon>Pseudomonadota</taxon>
        <taxon>Alphaproteobacteria</taxon>
        <taxon>Hyphomicrobiales</taxon>
        <taxon>Rhizobiaceae</taxon>
        <taxon>Rhizobium/Agrobacterium group</taxon>
        <taxon>Rhizobium</taxon>
    </lineage>
</organism>
<evidence type="ECO:0000313" key="1">
    <source>
        <dbReference type="EMBL" id="CCM75124.1"/>
    </source>
</evidence>